<organism evidence="3 5">
    <name type="scientific">Arctia plantaginis</name>
    <name type="common">Wood tiger moth</name>
    <name type="synonym">Phalaena plantaginis</name>
    <dbReference type="NCBI Taxonomy" id="874455"/>
    <lineage>
        <taxon>Eukaryota</taxon>
        <taxon>Metazoa</taxon>
        <taxon>Ecdysozoa</taxon>
        <taxon>Arthropoda</taxon>
        <taxon>Hexapoda</taxon>
        <taxon>Insecta</taxon>
        <taxon>Pterygota</taxon>
        <taxon>Neoptera</taxon>
        <taxon>Endopterygota</taxon>
        <taxon>Lepidoptera</taxon>
        <taxon>Glossata</taxon>
        <taxon>Ditrysia</taxon>
        <taxon>Noctuoidea</taxon>
        <taxon>Erebidae</taxon>
        <taxon>Arctiinae</taxon>
        <taxon>Arctia</taxon>
    </lineage>
</organism>
<accession>A0A8S1AAC2</accession>
<dbReference type="InterPro" id="IPR001584">
    <property type="entry name" value="Integrase_cat-core"/>
</dbReference>
<feature type="domain" description="Integrase catalytic" evidence="1">
    <location>
        <begin position="189"/>
        <end position="350"/>
    </location>
</feature>
<reference evidence="4 5" key="1">
    <citation type="submission" date="2020-04" db="EMBL/GenBank/DDBJ databases">
        <authorList>
            <person name="Wallbank WR R."/>
            <person name="Pardo Diaz C."/>
            <person name="Kozak K."/>
            <person name="Martin S."/>
            <person name="Jiggins C."/>
            <person name="Moest M."/>
            <person name="Warren A I."/>
            <person name="Byers J.R.P. K."/>
            <person name="Montejo-Kovacevich G."/>
            <person name="Yen C E."/>
        </authorList>
    </citation>
    <scope>NUCLEOTIDE SEQUENCE [LARGE SCALE GENOMIC DNA]</scope>
</reference>
<proteinExistence type="predicted"/>
<dbReference type="PROSITE" id="PS50994">
    <property type="entry name" value="INTEGRASE"/>
    <property type="match status" value="1"/>
</dbReference>
<dbReference type="SUPFAM" id="SSF53098">
    <property type="entry name" value="Ribonuclease H-like"/>
    <property type="match status" value="1"/>
</dbReference>
<evidence type="ECO:0000313" key="5">
    <source>
        <dbReference type="Proteomes" id="UP000494256"/>
    </source>
</evidence>
<evidence type="ECO:0000313" key="3">
    <source>
        <dbReference type="EMBL" id="CAB3244270.1"/>
    </source>
</evidence>
<dbReference type="InterPro" id="IPR036397">
    <property type="entry name" value="RNaseH_sf"/>
</dbReference>
<dbReference type="InterPro" id="IPR012337">
    <property type="entry name" value="RNaseH-like_sf"/>
</dbReference>
<dbReference type="Gene3D" id="3.30.420.10">
    <property type="entry name" value="Ribonuclease H-like superfamily/Ribonuclease H"/>
    <property type="match status" value="1"/>
</dbReference>
<dbReference type="Proteomes" id="UP000494256">
    <property type="component" value="Unassembled WGS sequence"/>
</dbReference>
<dbReference type="OrthoDB" id="441971at2759"/>
<evidence type="ECO:0000313" key="4">
    <source>
        <dbReference type="Proteomes" id="UP000494106"/>
    </source>
</evidence>
<name>A0A8S1AAC2_ARCPL</name>
<dbReference type="GO" id="GO:0015074">
    <property type="term" value="P:DNA integration"/>
    <property type="evidence" value="ECO:0007669"/>
    <property type="project" value="InterPro"/>
</dbReference>
<evidence type="ECO:0000259" key="1">
    <source>
        <dbReference type="PROSITE" id="PS50994"/>
    </source>
</evidence>
<dbReference type="EMBL" id="CADEBC010000519">
    <property type="protein sequence ID" value="CAB3243734.1"/>
    <property type="molecule type" value="Genomic_DNA"/>
</dbReference>
<dbReference type="AlphaFoldDB" id="A0A8S1AAC2"/>
<dbReference type="GO" id="GO:0003676">
    <property type="term" value="F:nucleic acid binding"/>
    <property type="evidence" value="ECO:0007669"/>
    <property type="project" value="InterPro"/>
</dbReference>
<comment type="caution">
    <text evidence="3">The sequence shown here is derived from an EMBL/GenBank/DDBJ whole genome shotgun (WGS) entry which is preliminary data.</text>
</comment>
<evidence type="ECO:0000313" key="2">
    <source>
        <dbReference type="EMBL" id="CAB3243734.1"/>
    </source>
</evidence>
<gene>
    <name evidence="3" type="ORF">APLA_LOCUS10665</name>
    <name evidence="2" type="ORF">APLA_LOCUS9619</name>
</gene>
<sequence length="425" mass="49396">MEVDKEKFYQTLNQVLYNKKGQNSLLLSREKYFWLIDKIKTAKTATKKSTADYRRLKKYEVVDTPEGERLYAAQVPGDNRRQKLVHLDEMYDIIADYHIKLNHGGRSRMMIELKRHYKNITTESVLVYLSMCEPCKKKLIRRGRSEWTSNNNNETIDETFNETASHFSECSDLKLEIEGEKLTNVATTTFKYPELYSRGQIDILGVTNEPGDEYKYLMVYRYFVSKYIILRAMRALSVEEAVEGLLDIFLTFGAPNILQSKNGLELIKPICRRISNLFPEIKVLASEKVFTNNDFKGKSNEDILKNLNEWLVKSQNTKWQEGVKFVQYDLNTTFHEVLCKTPCEIVFGQKPSKGVTSFMTKTVSDDLIMEQDLITVFENRDKSDPIAPKQLQLEESLMLPCNFIKLESEMIDESEEAMDSDEINL</sequence>
<dbReference type="Proteomes" id="UP000494106">
    <property type="component" value="Unassembled WGS sequence"/>
</dbReference>
<dbReference type="EMBL" id="CADEBD010000315">
    <property type="protein sequence ID" value="CAB3244270.1"/>
    <property type="molecule type" value="Genomic_DNA"/>
</dbReference>
<protein>
    <recommendedName>
        <fullName evidence="1">Integrase catalytic domain-containing protein</fullName>
    </recommendedName>
</protein>
<keyword evidence="4" id="KW-1185">Reference proteome</keyword>